<accession>A0A6A5XZ32</accession>
<keyword evidence="2" id="KW-0472">Membrane</keyword>
<sequence>MSGVTRSGAEYYDIHLGFWTNWKYDKVRGATVTMTQESGGLLIAFLAIFIGATGKGLWRVLCLLLHRYFSSAEMKDGVHHQRQLVLRNTETPPAALLQLIMITHAWKGRGGRPFLSNSGIFLLAAVIWGAFSIAGIFSSRVTTQTANEVLLTGKDCNIINAPDNMSVVEWGIVTQPWLSSRATAYLNYAQQCYTNAENSEDCQQYVKPKLPLKVTRDPSCPFDSKMCKVGSLTIDTGFLSSNHDLGINLGPKSEFQIRIVDQCAPLVSQGYRSIHNQTSFPDIPVARYHYGTAKKSNGTLDYIYQVATNFSSRKFDQFDVNRNPKEDYQLGVQRYLARVTDAVRNTNAIELIPELQRTDADTSIYFLSAPGINYVKPVDDAWYSAHTPKIFRTVTGSNITLYGQDEPASALGCIHQAQVCNPNAPEKDRCLPLAGIASGTLQKFPALWANGTAEQEMLAWIQRIFYSRYLFANSIISKAGISSLSARFNAGFEVTGPLPDDQWENEVLRWAGAASTSLQAQFVETAMGSRKQLPDSVVIAPTSDHARKVCQSQRIMSTRYASFSVLGISLIVGIGGIIILLDMFLELLLDYFQRKNVRHNYSRLEWKANSTLQLHRMAHEVAHSGTWSKATDAVPVTLPGEALAAVDITDVKHPIIGSVLGGQRHHGPSRQSTGRTYDEAGKEDEAEKGGIRHSVTGLTDSPPISPLDERDERLR</sequence>
<evidence type="ECO:0000313" key="4">
    <source>
        <dbReference type="Proteomes" id="UP000799778"/>
    </source>
</evidence>
<dbReference type="RefSeq" id="XP_033385883.1">
    <property type="nucleotide sequence ID" value="XM_033525021.1"/>
</dbReference>
<keyword evidence="2" id="KW-0812">Transmembrane</keyword>
<feature type="transmembrane region" description="Helical" evidence="2">
    <location>
        <begin position="41"/>
        <end position="65"/>
    </location>
</feature>
<feature type="transmembrane region" description="Helical" evidence="2">
    <location>
        <begin position="560"/>
        <end position="585"/>
    </location>
</feature>
<keyword evidence="4" id="KW-1185">Reference proteome</keyword>
<protein>
    <submittedName>
        <fullName evidence="3">Uncharacterized protein</fullName>
    </submittedName>
</protein>
<proteinExistence type="predicted"/>
<dbReference type="AlphaFoldDB" id="A0A6A5XZ32"/>
<feature type="transmembrane region" description="Helical" evidence="2">
    <location>
        <begin position="114"/>
        <end position="137"/>
    </location>
</feature>
<reference evidence="3" key="1">
    <citation type="journal article" date="2020" name="Stud. Mycol.">
        <title>101 Dothideomycetes genomes: a test case for predicting lifestyles and emergence of pathogens.</title>
        <authorList>
            <person name="Haridas S."/>
            <person name="Albert R."/>
            <person name="Binder M."/>
            <person name="Bloem J."/>
            <person name="Labutti K."/>
            <person name="Salamov A."/>
            <person name="Andreopoulos B."/>
            <person name="Baker S."/>
            <person name="Barry K."/>
            <person name="Bills G."/>
            <person name="Bluhm B."/>
            <person name="Cannon C."/>
            <person name="Castanera R."/>
            <person name="Culley D."/>
            <person name="Daum C."/>
            <person name="Ezra D."/>
            <person name="Gonzalez J."/>
            <person name="Henrissat B."/>
            <person name="Kuo A."/>
            <person name="Liang C."/>
            <person name="Lipzen A."/>
            <person name="Lutzoni F."/>
            <person name="Magnuson J."/>
            <person name="Mondo S."/>
            <person name="Nolan M."/>
            <person name="Ohm R."/>
            <person name="Pangilinan J."/>
            <person name="Park H.-J."/>
            <person name="Ramirez L."/>
            <person name="Alfaro M."/>
            <person name="Sun H."/>
            <person name="Tritt A."/>
            <person name="Yoshinaga Y."/>
            <person name="Zwiers L.-H."/>
            <person name="Turgeon B."/>
            <person name="Goodwin S."/>
            <person name="Spatafora J."/>
            <person name="Crous P."/>
            <person name="Grigoriev I."/>
        </authorList>
    </citation>
    <scope>NUCLEOTIDE SEQUENCE</scope>
    <source>
        <strain evidence="3">CBS 175.79</strain>
    </source>
</reference>
<evidence type="ECO:0000313" key="3">
    <source>
        <dbReference type="EMBL" id="KAF2017544.1"/>
    </source>
</evidence>
<feature type="region of interest" description="Disordered" evidence="1">
    <location>
        <begin position="659"/>
        <end position="715"/>
    </location>
</feature>
<name>A0A6A5XZ32_9PLEO</name>
<dbReference type="Proteomes" id="UP000799778">
    <property type="component" value="Unassembled WGS sequence"/>
</dbReference>
<keyword evidence="2" id="KW-1133">Transmembrane helix</keyword>
<dbReference type="OrthoDB" id="3540210at2759"/>
<evidence type="ECO:0000256" key="2">
    <source>
        <dbReference type="SAM" id="Phobius"/>
    </source>
</evidence>
<dbReference type="GeneID" id="54282418"/>
<organism evidence="3 4">
    <name type="scientific">Aaosphaeria arxii CBS 175.79</name>
    <dbReference type="NCBI Taxonomy" id="1450172"/>
    <lineage>
        <taxon>Eukaryota</taxon>
        <taxon>Fungi</taxon>
        <taxon>Dikarya</taxon>
        <taxon>Ascomycota</taxon>
        <taxon>Pezizomycotina</taxon>
        <taxon>Dothideomycetes</taxon>
        <taxon>Pleosporomycetidae</taxon>
        <taxon>Pleosporales</taxon>
        <taxon>Pleosporales incertae sedis</taxon>
        <taxon>Aaosphaeria</taxon>
    </lineage>
</organism>
<dbReference type="EMBL" id="ML978068">
    <property type="protein sequence ID" value="KAF2017544.1"/>
    <property type="molecule type" value="Genomic_DNA"/>
</dbReference>
<evidence type="ECO:0000256" key="1">
    <source>
        <dbReference type="SAM" id="MobiDB-lite"/>
    </source>
</evidence>
<gene>
    <name evidence="3" type="ORF">BU24DRAFT_388882</name>
</gene>
<feature type="compositionally biased region" description="Basic and acidic residues" evidence="1">
    <location>
        <begin position="676"/>
        <end position="690"/>
    </location>
</feature>